<name>A0ABX9KBG0_9BACT</name>
<dbReference type="EMBL" id="QUMU01000001">
    <property type="protein sequence ID" value="REG37508.1"/>
    <property type="molecule type" value="Genomic_DNA"/>
</dbReference>
<feature type="signal peptide" evidence="1">
    <location>
        <begin position="1"/>
        <end position="24"/>
    </location>
</feature>
<keyword evidence="1" id="KW-0732">Signal</keyword>
<evidence type="ECO:0000313" key="2">
    <source>
        <dbReference type="EMBL" id="REG37508.1"/>
    </source>
</evidence>
<proteinExistence type="predicted"/>
<evidence type="ECO:0000313" key="3">
    <source>
        <dbReference type="Proteomes" id="UP000256345"/>
    </source>
</evidence>
<dbReference type="Proteomes" id="UP000256345">
    <property type="component" value="Unassembled WGS sequence"/>
</dbReference>
<evidence type="ECO:0008006" key="4">
    <source>
        <dbReference type="Google" id="ProtNLM"/>
    </source>
</evidence>
<sequence length="267" mass="28824">MRRSWVALCGLWLVLGAPWSEAGAAEKNRENPYISKATRLYEDFKYTEALRTLEKAAAWPSNTPEQNVFIALVEGVLRFENQQPEQGESAFKRALAIDPKAQLPFSVSPKISETLEMLREQMTVVAGPNHVETMEPVEPPPPPIGPNPGLSSKTPTNPLLSTLSQYRMPLALTGGGLAVVGILSWTQAKSLEQRVRVADPSITTRAQLDGSLRDGRTFETAGWILLGTGVTTAIGSLLFLDAPASVPNVAGAPTDGGAQVFLHWSIP</sequence>
<organism evidence="2 3">
    <name type="scientific">Archangium gephyra</name>
    <dbReference type="NCBI Taxonomy" id="48"/>
    <lineage>
        <taxon>Bacteria</taxon>
        <taxon>Pseudomonadati</taxon>
        <taxon>Myxococcota</taxon>
        <taxon>Myxococcia</taxon>
        <taxon>Myxococcales</taxon>
        <taxon>Cystobacterineae</taxon>
        <taxon>Archangiaceae</taxon>
        <taxon>Archangium</taxon>
    </lineage>
</organism>
<evidence type="ECO:0000256" key="1">
    <source>
        <dbReference type="SAM" id="SignalP"/>
    </source>
</evidence>
<reference evidence="2 3" key="1">
    <citation type="submission" date="2018-08" db="EMBL/GenBank/DDBJ databases">
        <title>Genomic Encyclopedia of Archaeal and Bacterial Type Strains, Phase II (KMG-II): from individual species to whole genera.</title>
        <authorList>
            <person name="Goeker M."/>
        </authorList>
    </citation>
    <scope>NUCLEOTIDE SEQUENCE [LARGE SCALE GENOMIC DNA]</scope>
    <source>
        <strain evidence="2 3">DSM 2261</strain>
    </source>
</reference>
<keyword evidence="3" id="KW-1185">Reference proteome</keyword>
<dbReference type="RefSeq" id="WP_147332702.1">
    <property type="nucleotide sequence ID" value="NZ_CP011509.1"/>
</dbReference>
<dbReference type="SUPFAM" id="SSF48452">
    <property type="entry name" value="TPR-like"/>
    <property type="match status" value="1"/>
</dbReference>
<gene>
    <name evidence="2" type="ORF">ATI61_101494</name>
</gene>
<dbReference type="InterPro" id="IPR011990">
    <property type="entry name" value="TPR-like_helical_dom_sf"/>
</dbReference>
<comment type="caution">
    <text evidence="2">The sequence shown here is derived from an EMBL/GenBank/DDBJ whole genome shotgun (WGS) entry which is preliminary data.</text>
</comment>
<protein>
    <recommendedName>
        <fullName evidence="4">Tetratricopeptide repeat protein</fullName>
    </recommendedName>
</protein>
<accession>A0ABX9KBG0</accession>
<feature type="chain" id="PRO_5046484951" description="Tetratricopeptide repeat protein" evidence="1">
    <location>
        <begin position="25"/>
        <end position="267"/>
    </location>
</feature>